<dbReference type="EMBL" id="BAAAZG010000001">
    <property type="protein sequence ID" value="GAA4056825.1"/>
    <property type="molecule type" value="Genomic_DNA"/>
</dbReference>
<reference evidence="3" key="1">
    <citation type="journal article" date="2019" name="Int. J. Syst. Evol. Microbiol.">
        <title>The Global Catalogue of Microorganisms (GCM) 10K type strain sequencing project: providing services to taxonomists for standard genome sequencing and annotation.</title>
        <authorList>
            <consortium name="The Broad Institute Genomics Platform"/>
            <consortium name="The Broad Institute Genome Sequencing Center for Infectious Disease"/>
            <person name="Wu L."/>
            <person name="Ma J."/>
        </authorList>
    </citation>
    <scope>NUCLEOTIDE SEQUENCE [LARGE SCALE GENOMIC DNA]</scope>
    <source>
        <strain evidence="3">JCM 16702</strain>
    </source>
</reference>
<keyword evidence="1" id="KW-0812">Transmembrane</keyword>
<evidence type="ECO:0000313" key="3">
    <source>
        <dbReference type="Proteomes" id="UP001500683"/>
    </source>
</evidence>
<accession>A0ABP7V0P3</accession>
<comment type="caution">
    <text evidence="2">The sequence shown here is derived from an EMBL/GenBank/DDBJ whole genome shotgun (WGS) entry which is preliminary data.</text>
</comment>
<protein>
    <recommendedName>
        <fullName evidence="4">DUF1616 domain-containing protein</fullName>
    </recommendedName>
</protein>
<feature type="transmembrane region" description="Helical" evidence="1">
    <location>
        <begin position="6"/>
        <end position="23"/>
    </location>
</feature>
<dbReference type="RefSeq" id="WP_344940065.1">
    <property type="nucleotide sequence ID" value="NZ_BAAAZG010000001.1"/>
</dbReference>
<proteinExistence type="predicted"/>
<gene>
    <name evidence="2" type="ORF">GCM10022214_05730</name>
</gene>
<keyword evidence="3" id="KW-1185">Reference proteome</keyword>
<dbReference type="Proteomes" id="UP001500683">
    <property type="component" value="Unassembled WGS sequence"/>
</dbReference>
<keyword evidence="1" id="KW-1133">Transmembrane helix</keyword>
<evidence type="ECO:0008006" key="4">
    <source>
        <dbReference type="Google" id="ProtNLM"/>
    </source>
</evidence>
<evidence type="ECO:0000256" key="1">
    <source>
        <dbReference type="SAM" id="Phobius"/>
    </source>
</evidence>
<organism evidence="2 3">
    <name type="scientific">Actinomadura miaoliensis</name>
    <dbReference type="NCBI Taxonomy" id="430685"/>
    <lineage>
        <taxon>Bacteria</taxon>
        <taxon>Bacillati</taxon>
        <taxon>Actinomycetota</taxon>
        <taxon>Actinomycetes</taxon>
        <taxon>Streptosporangiales</taxon>
        <taxon>Thermomonosporaceae</taxon>
        <taxon>Actinomadura</taxon>
    </lineage>
</organism>
<name>A0ABP7V0P3_9ACTN</name>
<evidence type="ECO:0000313" key="2">
    <source>
        <dbReference type="EMBL" id="GAA4056825.1"/>
    </source>
</evidence>
<feature type="transmembrane region" description="Helical" evidence="1">
    <location>
        <begin position="64"/>
        <end position="85"/>
    </location>
</feature>
<feature type="transmembrane region" description="Helical" evidence="1">
    <location>
        <begin position="35"/>
        <end position="58"/>
    </location>
</feature>
<sequence>MRALGVLALPLLVLIVVTYVAILNTPGGLRLRARFPSLVGAVLPALVCLPLAIGFIATGMTEEGVVVLLAYAVIVVIFAILADLLRQN</sequence>
<keyword evidence="1" id="KW-0472">Membrane</keyword>